<dbReference type="Pfam" id="PF09922">
    <property type="entry name" value="LiaF-like_C"/>
    <property type="match status" value="1"/>
</dbReference>
<keyword evidence="2" id="KW-0472">Membrane</keyword>
<dbReference type="NCBIfam" id="NF040535">
    <property type="entry name" value="LiaF_C_term"/>
    <property type="match status" value="1"/>
</dbReference>
<evidence type="ECO:0000313" key="5">
    <source>
        <dbReference type="EMBL" id="BBH21605.1"/>
    </source>
</evidence>
<reference evidence="5 6" key="1">
    <citation type="submission" date="2018-11" db="EMBL/GenBank/DDBJ databases">
        <title>Complete genome sequence of Paenibacillus baekrokdamisoli strain KCTC 33723.</title>
        <authorList>
            <person name="Kang S.W."/>
            <person name="Lee K.C."/>
            <person name="Kim K.K."/>
            <person name="Kim J.S."/>
            <person name="Kim D.S."/>
            <person name="Ko S.H."/>
            <person name="Yang S.H."/>
            <person name="Lee J.S."/>
        </authorList>
    </citation>
    <scope>NUCLEOTIDE SEQUENCE [LARGE SCALE GENOMIC DNA]</scope>
    <source>
        <strain evidence="5 6">KCTC 33723</strain>
    </source>
</reference>
<keyword evidence="2" id="KW-0812">Transmembrane</keyword>
<feature type="region of interest" description="Disordered" evidence="1">
    <location>
        <begin position="122"/>
        <end position="208"/>
    </location>
</feature>
<dbReference type="InterPro" id="IPR047793">
    <property type="entry name" value="LiaF_C"/>
</dbReference>
<feature type="compositionally biased region" description="Polar residues" evidence="1">
    <location>
        <begin position="164"/>
        <end position="202"/>
    </location>
</feature>
<keyword evidence="6" id="KW-1185">Reference proteome</keyword>
<feature type="transmembrane region" description="Helical" evidence="2">
    <location>
        <begin position="63"/>
        <end position="81"/>
    </location>
</feature>
<keyword evidence="2" id="KW-1133">Transmembrane helix</keyword>
<gene>
    <name evidence="5" type="ORF">Back11_29500</name>
</gene>
<feature type="transmembrane region" description="Helical" evidence="2">
    <location>
        <begin position="93"/>
        <end position="111"/>
    </location>
</feature>
<evidence type="ECO:0000256" key="2">
    <source>
        <dbReference type="SAM" id="Phobius"/>
    </source>
</evidence>
<evidence type="ECO:0000256" key="1">
    <source>
        <dbReference type="SAM" id="MobiDB-lite"/>
    </source>
</evidence>
<evidence type="ECO:0000259" key="4">
    <source>
        <dbReference type="Pfam" id="PF22570"/>
    </source>
</evidence>
<proteinExistence type="predicted"/>
<dbReference type="AlphaFoldDB" id="A0A3G9IZM5"/>
<accession>A0A3G9IZM5</accession>
<dbReference type="EMBL" id="AP019308">
    <property type="protein sequence ID" value="BBH21605.1"/>
    <property type="molecule type" value="Genomic_DNA"/>
</dbReference>
<dbReference type="Pfam" id="PF22570">
    <property type="entry name" value="LiaF-TM"/>
    <property type="match status" value="1"/>
</dbReference>
<evidence type="ECO:0000259" key="3">
    <source>
        <dbReference type="Pfam" id="PF09922"/>
    </source>
</evidence>
<organism evidence="5 6">
    <name type="scientific">Paenibacillus baekrokdamisoli</name>
    <dbReference type="NCBI Taxonomy" id="1712516"/>
    <lineage>
        <taxon>Bacteria</taxon>
        <taxon>Bacillati</taxon>
        <taxon>Bacillota</taxon>
        <taxon>Bacilli</taxon>
        <taxon>Bacillales</taxon>
        <taxon>Paenibacillaceae</taxon>
        <taxon>Paenibacillus</taxon>
    </lineage>
</organism>
<dbReference type="InterPro" id="IPR024425">
    <property type="entry name" value="LiaF-like_C"/>
</dbReference>
<sequence>MNGNFIRRLTWGLFIIVIGVVLMLRQGGAIDFDIGDLISKLWPLFPLFLGFQNLLQTLVSGKGSIIGSSILMIVGFVFLGRNLDWFSWSIGELIKFAGPFIIILFGIGMIIRPRRNKKENLPDEDWKAYPYGPTEQQVPPAPPLHPDPTKQPVNLKKNDDSEQAVPTPSNLPPNSNGREANGHNTGIGNGNYSPYHNPSGTSYPPYMHPKMQKWARRTERFRERMERRGHRHHDRMEWWNHDPNAQTRSGFIGDIYVGHDYWELKPMNISHFIGDTVLDLTKAQILPGETRVHISSFIGDVKVFLPNDFEVGIHVISSAFIGDVAVLDHKEGGIFKNMNIETPYYKETDKKVTLVVSTFIGDVRVTKVG</sequence>
<evidence type="ECO:0000313" key="6">
    <source>
        <dbReference type="Proteomes" id="UP000275368"/>
    </source>
</evidence>
<protein>
    <submittedName>
        <fullName evidence="5">Uncharacterized protein</fullName>
    </submittedName>
</protein>
<dbReference type="RefSeq" id="WP_221226772.1">
    <property type="nucleotide sequence ID" value="NZ_AP019308.1"/>
</dbReference>
<feature type="transmembrane region" description="Helical" evidence="2">
    <location>
        <begin position="9"/>
        <end position="28"/>
    </location>
</feature>
<dbReference type="Proteomes" id="UP000275368">
    <property type="component" value="Chromosome"/>
</dbReference>
<dbReference type="InterPro" id="IPR054331">
    <property type="entry name" value="LiaF_TM"/>
</dbReference>
<dbReference type="KEGG" id="pbk:Back11_29500"/>
<feature type="domain" description="LiaF transmembrane" evidence="4">
    <location>
        <begin position="10"/>
        <end position="117"/>
    </location>
</feature>
<name>A0A3G9IZM5_9BACL</name>
<feature type="domain" description="Cell wall-active antibiotics response LiaF-like C-terminal" evidence="3">
    <location>
        <begin position="251"/>
        <end position="365"/>
    </location>
</feature>